<reference evidence="5 6" key="1">
    <citation type="journal article" date="2018" name="MBio">
        <title>Comparative Genomics Reveals the Core Gene Toolbox for the Fungus-Insect Symbiosis.</title>
        <authorList>
            <person name="Wang Y."/>
            <person name="Stata M."/>
            <person name="Wang W."/>
            <person name="Stajich J.E."/>
            <person name="White M.M."/>
            <person name="Moncalvo J.M."/>
        </authorList>
    </citation>
    <scope>NUCLEOTIDE SEQUENCE [LARGE SCALE GENOMIC DNA]</scope>
    <source>
        <strain evidence="5 6">SC-DP-2</strain>
    </source>
</reference>
<evidence type="ECO:0000256" key="3">
    <source>
        <dbReference type="SAM" id="Phobius"/>
    </source>
</evidence>
<feature type="transmembrane region" description="Helical" evidence="3">
    <location>
        <begin position="298"/>
        <end position="319"/>
    </location>
</feature>
<dbReference type="CDD" id="cd06257">
    <property type="entry name" value="DnaJ"/>
    <property type="match status" value="1"/>
</dbReference>
<keyword evidence="3" id="KW-1133">Transmembrane helix</keyword>
<dbReference type="STRING" id="133381.A0A2T9ZGW4"/>
<gene>
    <name evidence="5" type="ORF">BB560_001749</name>
</gene>
<dbReference type="PROSITE" id="PS50076">
    <property type="entry name" value="DNAJ_2"/>
    <property type="match status" value="1"/>
</dbReference>
<keyword evidence="3" id="KW-0812">Transmembrane</keyword>
<dbReference type="PANTHER" id="PTHR44145:SF3">
    <property type="entry name" value="DNAJ HOMOLOG SUBFAMILY A MEMBER 3, MITOCHONDRIAL"/>
    <property type="match status" value="1"/>
</dbReference>
<dbReference type="SUPFAM" id="SSF46565">
    <property type="entry name" value="Chaperone J-domain"/>
    <property type="match status" value="1"/>
</dbReference>
<evidence type="ECO:0000256" key="2">
    <source>
        <dbReference type="SAM" id="MobiDB-lite"/>
    </source>
</evidence>
<dbReference type="OrthoDB" id="445556at2759"/>
<dbReference type="AlphaFoldDB" id="A0A2T9ZGW4"/>
<sequence length="324" mass="38027">MLRMLSTKSSKFVSAPQRYVELPNFRSYLGHHIKDTKSFRFPSRKFSFFINSPSKVLPEHLMYKPCNTIRNSSFHTQNNAKNRRKTLYEILQISPGCSKKEIKSQFYKLSKKYHPDLSKSSKGDLKAKFLEISEAYKILSNDSLRAEYDRRNRFLINQYNFRQRRSGPNNTGSVSGYNIYNQGWSVYRNPNFHSKSSNSKKTSDNEEQSPKYWYSSSYPGYNPNFNFEENVRTQYYKIYKNSRAENNSNNQNTTENNTNANKSSAPVYKKYDPSNSIYQQFVASEREKVKISEDETDYYSSLLSVVFFVGILTLSLTFFRDMAH</sequence>
<feature type="region of interest" description="Disordered" evidence="2">
    <location>
        <begin position="242"/>
        <end position="266"/>
    </location>
</feature>
<dbReference type="Gene3D" id="1.10.287.110">
    <property type="entry name" value="DnaJ domain"/>
    <property type="match status" value="1"/>
</dbReference>
<keyword evidence="6" id="KW-1185">Reference proteome</keyword>
<feature type="compositionally biased region" description="Low complexity" evidence="2">
    <location>
        <begin position="244"/>
        <end position="265"/>
    </location>
</feature>
<accession>A0A2T9ZGW4</accession>
<dbReference type="SMART" id="SM00271">
    <property type="entry name" value="DnaJ"/>
    <property type="match status" value="1"/>
</dbReference>
<dbReference type="InterPro" id="IPR036869">
    <property type="entry name" value="J_dom_sf"/>
</dbReference>
<keyword evidence="1" id="KW-0143">Chaperone</keyword>
<evidence type="ECO:0000313" key="6">
    <source>
        <dbReference type="Proteomes" id="UP000245609"/>
    </source>
</evidence>
<dbReference type="Proteomes" id="UP000245609">
    <property type="component" value="Unassembled WGS sequence"/>
</dbReference>
<dbReference type="InterPro" id="IPR001623">
    <property type="entry name" value="DnaJ_domain"/>
</dbReference>
<proteinExistence type="predicted"/>
<keyword evidence="3" id="KW-0472">Membrane</keyword>
<comment type="caution">
    <text evidence="5">The sequence shown here is derived from an EMBL/GenBank/DDBJ whole genome shotgun (WGS) entry which is preliminary data.</text>
</comment>
<evidence type="ECO:0000313" key="5">
    <source>
        <dbReference type="EMBL" id="PVV03757.1"/>
    </source>
</evidence>
<organism evidence="5 6">
    <name type="scientific">Smittium megazygosporum</name>
    <dbReference type="NCBI Taxonomy" id="133381"/>
    <lineage>
        <taxon>Eukaryota</taxon>
        <taxon>Fungi</taxon>
        <taxon>Fungi incertae sedis</taxon>
        <taxon>Zoopagomycota</taxon>
        <taxon>Kickxellomycotina</taxon>
        <taxon>Harpellomycetes</taxon>
        <taxon>Harpellales</taxon>
        <taxon>Legeriomycetaceae</taxon>
        <taxon>Smittium</taxon>
    </lineage>
</organism>
<protein>
    <recommendedName>
        <fullName evidence="4">J domain-containing protein</fullName>
    </recommendedName>
</protein>
<name>A0A2T9ZGW4_9FUNG</name>
<dbReference type="PRINTS" id="PR00625">
    <property type="entry name" value="JDOMAIN"/>
</dbReference>
<feature type="domain" description="J" evidence="4">
    <location>
        <begin position="86"/>
        <end position="152"/>
    </location>
</feature>
<dbReference type="PANTHER" id="PTHR44145">
    <property type="entry name" value="DNAJ HOMOLOG SUBFAMILY A MEMBER 3, MITOCHONDRIAL"/>
    <property type="match status" value="1"/>
</dbReference>
<evidence type="ECO:0000259" key="4">
    <source>
        <dbReference type="PROSITE" id="PS50076"/>
    </source>
</evidence>
<evidence type="ECO:0000256" key="1">
    <source>
        <dbReference type="ARBA" id="ARBA00023186"/>
    </source>
</evidence>
<dbReference type="Pfam" id="PF00226">
    <property type="entry name" value="DnaJ"/>
    <property type="match status" value="1"/>
</dbReference>
<dbReference type="InterPro" id="IPR051938">
    <property type="entry name" value="Apopto_cytoskel_mod"/>
</dbReference>
<dbReference type="EMBL" id="MBFS01000196">
    <property type="protein sequence ID" value="PVV03757.1"/>
    <property type="molecule type" value="Genomic_DNA"/>
</dbReference>